<feature type="transmembrane region" description="Helical" evidence="1">
    <location>
        <begin position="128"/>
        <end position="150"/>
    </location>
</feature>
<sequence>MQKQKNINRLWKCVKEGVPKAIKTTIWLLKLMLPVALLVGFLQYWGVINWFAYYASPVFHWIGLPGIASIVFITSLFLPIYSVLAVIATLPLGMREITILAIMCLITHSLIVELAVLRKTGSPIWKIFCLRVSTSFLAAMLLNIFLPVHIGGAHAAQHEISLHSVQDVLALWIKTSIVLIIKVVLIVNSLIILQNILREYKLLDYVSKLFAPLMQIFGLSSNVSFLWFIAQSLGLGYGSAVMFEEVESGAVTDREIEMLNYHIAVNHSLLEDTLLFVSIGVPVLWITLPRIFLAICLIWLIRLVHRFSGKVRNAVELVPVNSNSKFKQQA</sequence>
<keyword evidence="1" id="KW-0472">Membrane</keyword>
<evidence type="ECO:0000313" key="3">
    <source>
        <dbReference type="EMBL" id="MBB3186474.1"/>
    </source>
</evidence>
<dbReference type="Proteomes" id="UP000544222">
    <property type="component" value="Unassembled WGS sequence"/>
</dbReference>
<accession>A0A7W5DQ17</accession>
<keyword evidence="1" id="KW-1133">Transmembrane helix</keyword>
<gene>
    <name evidence="3" type="ORF">FHX64_000637</name>
</gene>
<dbReference type="AlphaFoldDB" id="A0A7W5DQ17"/>
<name>A0A7W5DQ17_9PORP</name>
<dbReference type="EMBL" id="JACHYB010000001">
    <property type="protein sequence ID" value="MBB3186474.1"/>
    <property type="molecule type" value="Genomic_DNA"/>
</dbReference>
<keyword evidence="1" id="KW-0812">Transmembrane</keyword>
<feature type="transmembrane region" description="Helical" evidence="1">
    <location>
        <begin position="31"/>
        <end position="55"/>
    </location>
</feature>
<keyword evidence="4" id="KW-1185">Reference proteome</keyword>
<evidence type="ECO:0000256" key="1">
    <source>
        <dbReference type="SAM" id="Phobius"/>
    </source>
</evidence>
<evidence type="ECO:0000313" key="4">
    <source>
        <dbReference type="Proteomes" id="UP000544222"/>
    </source>
</evidence>
<feature type="domain" description="Nucleoside transporter/FeoB GTPase Gate" evidence="2">
    <location>
        <begin position="26"/>
        <end position="119"/>
    </location>
</feature>
<proteinExistence type="predicted"/>
<protein>
    <recommendedName>
        <fullName evidence="2">Nucleoside transporter/FeoB GTPase Gate domain-containing protein</fullName>
    </recommendedName>
</protein>
<dbReference type="InterPro" id="IPR011642">
    <property type="entry name" value="Gate_dom"/>
</dbReference>
<organism evidence="3 4">
    <name type="scientific">Microbacter margulisiae</name>
    <dbReference type="NCBI Taxonomy" id="1350067"/>
    <lineage>
        <taxon>Bacteria</taxon>
        <taxon>Pseudomonadati</taxon>
        <taxon>Bacteroidota</taxon>
        <taxon>Bacteroidia</taxon>
        <taxon>Bacteroidales</taxon>
        <taxon>Porphyromonadaceae</taxon>
        <taxon>Microbacter</taxon>
    </lineage>
</organism>
<feature type="transmembrane region" description="Helical" evidence="1">
    <location>
        <begin position="170"/>
        <end position="197"/>
    </location>
</feature>
<feature type="transmembrane region" description="Helical" evidence="1">
    <location>
        <begin position="67"/>
        <end position="91"/>
    </location>
</feature>
<evidence type="ECO:0000259" key="2">
    <source>
        <dbReference type="Pfam" id="PF07670"/>
    </source>
</evidence>
<comment type="caution">
    <text evidence="3">The sequence shown here is derived from an EMBL/GenBank/DDBJ whole genome shotgun (WGS) entry which is preliminary data.</text>
</comment>
<dbReference type="RefSeq" id="WP_183412366.1">
    <property type="nucleotide sequence ID" value="NZ_JACHYB010000001.1"/>
</dbReference>
<feature type="transmembrane region" description="Helical" evidence="1">
    <location>
        <begin position="274"/>
        <end position="301"/>
    </location>
</feature>
<dbReference type="Pfam" id="PF07670">
    <property type="entry name" value="Gate"/>
    <property type="match status" value="1"/>
</dbReference>
<feature type="transmembrane region" description="Helical" evidence="1">
    <location>
        <begin position="209"/>
        <end position="230"/>
    </location>
</feature>
<reference evidence="3 4" key="1">
    <citation type="submission" date="2020-08" db="EMBL/GenBank/DDBJ databases">
        <title>Genomic Encyclopedia of Type Strains, Phase IV (KMG-IV): sequencing the most valuable type-strain genomes for metagenomic binning, comparative biology and taxonomic classification.</title>
        <authorList>
            <person name="Goeker M."/>
        </authorList>
    </citation>
    <scope>NUCLEOTIDE SEQUENCE [LARGE SCALE GENOMIC DNA]</scope>
    <source>
        <strain evidence="3 4">DSM 27471</strain>
    </source>
</reference>